<dbReference type="PANTHER" id="PTHR46811">
    <property type="entry name" value="COILED-COIL-HELIX-COILED-COIL-HELIX DOMAIN-CONTAINING PROTEIN 7"/>
    <property type="match status" value="1"/>
</dbReference>
<reference evidence="8 9" key="1">
    <citation type="submission" date="2025-04" db="UniProtKB">
        <authorList>
            <consortium name="RefSeq"/>
        </authorList>
    </citation>
    <scope>IDENTIFICATION</scope>
    <source>
        <tissue evidence="8 9">Whole body</tissue>
    </source>
</reference>
<dbReference type="Pfam" id="PF02297">
    <property type="entry name" value="COX6B"/>
    <property type="match status" value="1"/>
</dbReference>
<evidence type="ECO:0000256" key="6">
    <source>
        <dbReference type="SAM" id="MobiDB-lite"/>
    </source>
</evidence>
<evidence type="ECO:0000256" key="1">
    <source>
        <dbReference type="ARBA" id="ARBA00004569"/>
    </source>
</evidence>
<dbReference type="InterPro" id="IPR009069">
    <property type="entry name" value="Cys_alpha_HP_mot_SF"/>
</dbReference>
<dbReference type="InterPro" id="IPR036549">
    <property type="entry name" value="CX6/COA6-like_sf"/>
</dbReference>
<comment type="subcellular location">
    <subcellularLocation>
        <location evidence="1">Mitochondrion intermembrane space</location>
    </subcellularLocation>
</comment>
<organism evidence="7 9">
    <name type="scientific">Temnothorax curvispinosus</name>
    <dbReference type="NCBI Taxonomy" id="300111"/>
    <lineage>
        <taxon>Eukaryota</taxon>
        <taxon>Metazoa</taxon>
        <taxon>Ecdysozoa</taxon>
        <taxon>Arthropoda</taxon>
        <taxon>Hexapoda</taxon>
        <taxon>Insecta</taxon>
        <taxon>Pterygota</taxon>
        <taxon>Neoptera</taxon>
        <taxon>Endopterygota</taxon>
        <taxon>Hymenoptera</taxon>
        <taxon>Apocrita</taxon>
        <taxon>Aculeata</taxon>
        <taxon>Formicoidea</taxon>
        <taxon>Formicidae</taxon>
        <taxon>Myrmicinae</taxon>
        <taxon>Temnothorax</taxon>
    </lineage>
</organism>
<evidence type="ECO:0000256" key="2">
    <source>
        <dbReference type="ARBA" id="ARBA00023128"/>
    </source>
</evidence>
<dbReference type="RefSeq" id="XP_024869400.1">
    <property type="nucleotide sequence ID" value="XM_025013632.1"/>
</dbReference>
<protein>
    <recommendedName>
        <fullName evidence="5">Coiled-coil-helix-coiled-coil-helix domain-containing protein 7</fullName>
    </recommendedName>
</protein>
<evidence type="ECO:0000256" key="4">
    <source>
        <dbReference type="ARBA" id="ARBA00038205"/>
    </source>
</evidence>
<evidence type="ECO:0000256" key="3">
    <source>
        <dbReference type="ARBA" id="ARBA00023157"/>
    </source>
</evidence>
<keyword evidence="3" id="KW-1015">Disulfide bond</keyword>
<keyword evidence="7" id="KW-1185">Reference proteome</keyword>
<dbReference type="InterPro" id="IPR051040">
    <property type="entry name" value="COX23"/>
</dbReference>
<dbReference type="RefSeq" id="XP_024882986.1">
    <property type="nucleotide sequence ID" value="XM_025027218.1"/>
</dbReference>
<feature type="compositionally biased region" description="Basic and acidic residues" evidence="6">
    <location>
        <begin position="16"/>
        <end position="27"/>
    </location>
</feature>
<feature type="region of interest" description="Disordered" evidence="6">
    <location>
        <begin position="1"/>
        <end position="27"/>
    </location>
</feature>
<dbReference type="GO" id="GO:0005758">
    <property type="term" value="C:mitochondrial intermembrane space"/>
    <property type="evidence" value="ECO:0007669"/>
    <property type="project" value="UniProtKB-SubCell"/>
</dbReference>
<dbReference type="OrthoDB" id="9971592at2759"/>
<dbReference type="PANTHER" id="PTHR46811:SF1">
    <property type="entry name" value="COILED-COIL-HELIX-COILED-COIL-HELIX DOMAIN-CONTAINING PROTEIN 7"/>
    <property type="match status" value="1"/>
</dbReference>
<comment type="similarity">
    <text evidence="4">Belongs to the CHCHD7 family.</text>
</comment>
<dbReference type="PROSITE" id="PS51808">
    <property type="entry name" value="CHCH"/>
    <property type="match status" value="1"/>
</dbReference>
<evidence type="ECO:0000313" key="8">
    <source>
        <dbReference type="RefSeq" id="XP_024869400.1"/>
    </source>
</evidence>
<sequence>MDTRKDSNDITGRTGDTSRRALRHNQETDNPCYKEHLQSLRCLDSNQKDRNACEPYFLNYKNCKNFWASVQTERRSKGIKPYMPPLEERVKIKAEYLNSR</sequence>
<dbReference type="Proteomes" id="UP000504618">
    <property type="component" value="Unplaced"/>
</dbReference>
<proteinExistence type="inferred from homology"/>
<evidence type="ECO:0000313" key="9">
    <source>
        <dbReference type="RefSeq" id="XP_024882986.1"/>
    </source>
</evidence>
<accession>A0A6J1QPT8</accession>
<dbReference type="SUPFAM" id="SSF47072">
    <property type="entry name" value="Cysteine alpha-hairpin motif"/>
    <property type="match status" value="1"/>
</dbReference>
<dbReference type="AlphaFoldDB" id="A0A6J1QPT8"/>
<evidence type="ECO:0000313" key="7">
    <source>
        <dbReference type="Proteomes" id="UP000504618"/>
    </source>
</evidence>
<dbReference type="InterPro" id="IPR048280">
    <property type="entry name" value="COX6B-like"/>
</dbReference>
<evidence type="ECO:0000256" key="5">
    <source>
        <dbReference type="ARBA" id="ARBA00039509"/>
    </source>
</evidence>
<dbReference type="Gene3D" id="1.10.10.140">
    <property type="entry name" value="Cytochrome c oxidase, subunit VIb"/>
    <property type="match status" value="1"/>
</dbReference>
<dbReference type="GeneID" id="112461823"/>
<keyword evidence="2" id="KW-0496">Mitochondrion</keyword>
<gene>
    <name evidence="9" type="primary">LOC112461823</name>
    <name evidence="8" type="synonym">LOC112453083</name>
</gene>
<dbReference type="GO" id="GO:0033108">
    <property type="term" value="P:mitochondrial respiratory chain complex assembly"/>
    <property type="evidence" value="ECO:0007669"/>
    <property type="project" value="TreeGrafter"/>
</dbReference>
<name>A0A6J1QPT8_9HYME</name>